<comment type="subcellular location">
    <subcellularLocation>
        <location evidence="1">Cell envelope</location>
    </subcellularLocation>
</comment>
<dbReference type="CDD" id="cd13624">
    <property type="entry name" value="PBP2_Arg_Lys_His"/>
    <property type="match status" value="1"/>
</dbReference>
<dbReference type="InterPro" id="IPR001638">
    <property type="entry name" value="Solute-binding_3/MltF_N"/>
</dbReference>
<dbReference type="RefSeq" id="WP_088861132.1">
    <property type="nucleotide sequence ID" value="NZ_CP022115.1"/>
</dbReference>
<comment type="similarity">
    <text evidence="2 4">Belongs to the bacterial solute-binding protein 3 family.</text>
</comment>
<dbReference type="PROSITE" id="PS01039">
    <property type="entry name" value="SBP_BACTERIAL_3"/>
    <property type="match status" value="1"/>
</dbReference>
<dbReference type="Pfam" id="PF00497">
    <property type="entry name" value="SBP_bac_3"/>
    <property type="match status" value="1"/>
</dbReference>
<dbReference type="PANTHER" id="PTHR35936:SF17">
    <property type="entry name" value="ARGININE-BINDING EXTRACELLULAR PROTEIN ARTP"/>
    <property type="match status" value="1"/>
</dbReference>
<dbReference type="GO" id="GO:0016020">
    <property type="term" value="C:membrane"/>
    <property type="evidence" value="ECO:0007669"/>
    <property type="project" value="InterPro"/>
</dbReference>
<dbReference type="PROSITE" id="PS51318">
    <property type="entry name" value="TAT"/>
    <property type="match status" value="1"/>
</dbReference>
<name>A0A248LL00_9NEIS</name>
<dbReference type="PANTHER" id="PTHR35936">
    <property type="entry name" value="MEMBRANE-BOUND LYTIC MUREIN TRANSGLYCOSYLASE F"/>
    <property type="match status" value="1"/>
</dbReference>
<evidence type="ECO:0000259" key="7">
    <source>
        <dbReference type="SMART" id="SM00079"/>
    </source>
</evidence>
<dbReference type="SMART" id="SM00079">
    <property type="entry name" value="PBPe"/>
    <property type="match status" value="1"/>
</dbReference>
<accession>A0A248LL00</accession>
<dbReference type="Gene3D" id="3.40.190.10">
    <property type="entry name" value="Periplasmic binding protein-like II"/>
    <property type="match status" value="2"/>
</dbReference>
<dbReference type="SUPFAM" id="SSF53850">
    <property type="entry name" value="Periplasmic binding protein-like II"/>
    <property type="match status" value="1"/>
</dbReference>
<dbReference type="InterPro" id="IPR006311">
    <property type="entry name" value="TAT_signal"/>
</dbReference>
<keyword evidence="3 5" id="KW-0732">Signal</keyword>
<dbReference type="SMART" id="SM00062">
    <property type="entry name" value="PBPb"/>
    <property type="match status" value="1"/>
</dbReference>
<feature type="signal peptide" evidence="5">
    <location>
        <begin position="1"/>
        <end position="20"/>
    </location>
</feature>
<evidence type="ECO:0000256" key="1">
    <source>
        <dbReference type="ARBA" id="ARBA00004196"/>
    </source>
</evidence>
<gene>
    <name evidence="8" type="ORF">LHGZ1_2293</name>
</gene>
<dbReference type="AlphaFoldDB" id="A0A248LL00"/>
<organism evidence="8 9">
    <name type="scientific">Laribacter hongkongensis</name>
    <dbReference type="NCBI Taxonomy" id="168471"/>
    <lineage>
        <taxon>Bacteria</taxon>
        <taxon>Pseudomonadati</taxon>
        <taxon>Pseudomonadota</taxon>
        <taxon>Betaproteobacteria</taxon>
        <taxon>Neisseriales</taxon>
        <taxon>Aquaspirillaceae</taxon>
        <taxon>Laribacter</taxon>
    </lineage>
</organism>
<reference evidence="9" key="1">
    <citation type="submission" date="2017-06" db="EMBL/GenBank/DDBJ databases">
        <title>Whole genome sequence of Laribacter hongkongensis LHGZ1.</title>
        <authorList>
            <person name="Chen D."/>
            <person name="Wu H."/>
            <person name="Chen J."/>
        </authorList>
    </citation>
    <scope>NUCLEOTIDE SEQUENCE [LARGE SCALE GENOMIC DNA]</scope>
    <source>
        <strain evidence="9">LHGZ1</strain>
    </source>
</reference>
<dbReference type="GO" id="GO:0015276">
    <property type="term" value="F:ligand-gated monoatomic ion channel activity"/>
    <property type="evidence" value="ECO:0007669"/>
    <property type="project" value="InterPro"/>
</dbReference>
<dbReference type="InterPro" id="IPR001320">
    <property type="entry name" value="Iontro_rcpt_C"/>
</dbReference>
<evidence type="ECO:0000313" key="9">
    <source>
        <dbReference type="Proteomes" id="UP000197424"/>
    </source>
</evidence>
<evidence type="ECO:0000256" key="2">
    <source>
        <dbReference type="ARBA" id="ARBA00010333"/>
    </source>
</evidence>
<dbReference type="InterPro" id="IPR018313">
    <property type="entry name" value="SBP_3_CS"/>
</dbReference>
<evidence type="ECO:0000256" key="3">
    <source>
        <dbReference type="ARBA" id="ARBA00022729"/>
    </source>
</evidence>
<evidence type="ECO:0000313" key="8">
    <source>
        <dbReference type="EMBL" id="ASJ25124.1"/>
    </source>
</evidence>
<dbReference type="PROSITE" id="PS51257">
    <property type="entry name" value="PROKAR_LIPOPROTEIN"/>
    <property type="match status" value="1"/>
</dbReference>
<sequence length="271" mass="29025">MQLSRRNLVLSAILSAVVLAGCGKKEAAPEAAAAAPEAPAVKEYVVGTDAAYAPFEYENDKKEVEGFDIDVLSAAAEKGGFKVKFINTPWEGIFASLGNGDRDIVVSSVTITDERKQTMDFSEPYFEARQLIVVSKNDAAGIKKFADLKGKKVAVQTGTTGDEVTQKLLGKSSPDIKRFESTPLALKELENGGVDAVVADNGLVVNYLSNNGDKGLVSVEDTESFAPEYYGIAVKKGNQALQEQINKGLAAIKADGTYDQIYAKWFGAKQQ</sequence>
<dbReference type="EMBL" id="CP022115">
    <property type="protein sequence ID" value="ASJ25124.1"/>
    <property type="molecule type" value="Genomic_DNA"/>
</dbReference>
<evidence type="ECO:0000259" key="6">
    <source>
        <dbReference type="SMART" id="SM00062"/>
    </source>
</evidence>
<dbReference type="GO" id="GO:0030313">
    <property type="term" value="C:cell envelope"/>
    <property type="evidence" value="ECO:0007669"/>
    <property type="project" value="UniProtKB-SubCell"/>
</dbReference>
<feature type="domain" description="Ionotropic glutamate receptor C-terminal" evidence="7">
    <location>
        <begin position="43"/>
        <end position="268"/>
    </location>
</feature>
<dbReference type="OrthoDB" id="368476at2"/>
<feature type="domain" description="Solute-binding protein family 3/N-terminal" evidence="6">
    <location>
        <begin position="43"/>
        <end position="269"/>
    </location>
</feature>
<evidence type="ECO:0000256" key="4">
    <source>
        <dbReference type="RuleBase" id="RU003744"/>
    </source>
</evidence>
<evidence type="ECO:0000256" key="5">
    <source>
        <dbReference type="SAM" id="SignalP"/>
    </source>
</evidence>
<proteinExistence type="inferred from homology"/>
<dbReference type="Proteomes" id="UP000197424">
    <property type="component" value="Chromosome"/>
</dbReference>
<protein>
    <submittedName>
        <fullName evidence="8">ABC transporter substrate-binding protein</fullName>
    </submittedName>
</protein>
<feature type="chain" id="PRO_5012693185" evidence="5">
    <location>
        <begin position="21"/>
        <end position="271"/>
    </location>
</feature>